<keyword evidence="3" id="KW-1185">Reference proteome</keyword>
<evidence type="ECO:0000313" key="3">
    <source>
        <dbReference type="Proteomes" id="UP000321907"/>
    </source>
</evidence>
<organism evidence="2 3">
    <name type="scientific">Neolewinella aurantiaca</name>
    <dbReference type="NCBI Taxonomy" id="2602767"/>
    <lineage>
        <taxon>Bacteria</taxon>
        <taxon>Pseudomonadati</taxon>
        <taxon>Bacteroidota</taxon>
        <taxon>Saprospiria</taxon>
        <taxon>Saprospirales</taxon>
        <taxon>Lewinellaceae</taxon>
        <taxon>Neolewinella</taxon>
    </lineage>
</organism>
<gene>
    <name evidence="2" type="ORF">FUA23_05545</name>
</gene>
<proteinExistence type="predicted"/>
<evidence type="ECO:0000313" key="2">
    <source>
        <dbReference type="EMBL" id="TXF90562.1"/>
    </source>
</evidence>
<dbReference type="InterPro" id="IPR022719">
    <property type="entry name" value="Motility-assoc_prot_GldM_C"/>
</dbReference>
<dbReference type="Proteomes" id="UP000321907">
    <property type="component" value="Unassembled WGS sequence"/>
</dbReference>
<comment type="caution">
    <text evidence="2">The sequence shown here is derived from an EMBL/GenBank/DDBJ whole genome shotgun (WGS) entry which is preliminary data.</text>
</comment>
<evidence type="ECO:0000259" key="1">
    <source>
        <dbReference type="Pfam" id="PF12080"/>
    </source>
</evidence>
<name>A0A5C7FRG8_9BACT</name>
<protein>
    <recommendedName>
        <fullName evidence="1">Gliding motility-associated protein GldM C-terminal domain-containing protein</fullName>
    </recommendedName>
</protein>
<sequence>MVCKPDVRPSYGDEKEPEAIPLEISQTNYGFRLRSAESGFVEITVTLEDGTREQYQFNTKPLPAVPRVGNYGPKTTEWVRTIVFKSQQGLYAQIEGFDICAVCKTISYEIIRISTSNDAEIVTNEGGKYEPEARALIDQAQPGNRYIFTKIRYRCPGALVDQVGETLSFELK</sequence>
<feature type="domain" description="Gliding motility-associated protein GldM C-terminal" evidence="1">
    <location>
        <begin position="84"/>
        <end position="157"/>
    </location>
</feature>
<dbReference type="EMBL" id="VOXD01000006">
    <property type="protein sequence ID" value="TXF90562.1"/>
    <property type="molecule type" value="Genomic_DNA"/>
</dbReference>
<dbReference type="AlphaFoldDB" id="A0A5C7FRG8"/>
<dbReference type="Pfam" id="PF12080">
    <property type="entry name" value="GldM_4th"/>
    <property type="match status" value="1"/>
</dbReference>
<reference evidence="2 3" key="1">
    <citation type="submission" date="2019-08" db="EMBL/GenBank/DDBJ databases">
        <title>Lewinella sp. strain SSH13 Genome sequencing and assembly.</title>
        <authorList>
            <person name="Kim I."/>
        </authorList>
    </citation>
    <scope>NUCLEOTIDE SEQUENCE [LARGE SCALE GENOMIC DNA]</scope>
    <source>
        <strain evidence="2 3">SSH13</strain>
    </source>
</reference>
<dbReference type="OrthoDB" id="9842248at2"/>
<accession>A0A5C7FRG8</accession>